<accession>A0A371GP80</accession>
<keyword evidence="2" id="KW-1185">Reference proteome</keyword>
<dbReference type="EMBL" id="QJKJ01004892">
    <property type="protein sequence ID" value="RDX92316.1"/>
    <property type="molecule type" value="Genomic_DNA"/>
</dbReference>
<feature type="non-terminal residue" evidence="1">
    <location>
        <position position="1"/>
    </location>
</feature>
<dbReference type="AlphaFoldDB" id="A0A371GP80"/>
<sequence length="95" mass="10533">MDNGSNYVMTEEWVESKVTKDLKGKKETNIILMPSLWNIVYALKAMRSIVHVLRGLDSGGPIIVDGTIGSIYPKDVVIIFDQNGKSPIVINFRGP</sequence>
<dbReference type="Proteomes" id="UP000257109">
    <property type="component" value="Unassembled WGS sequence"/>
</dbReference>
<reference evidence="1" key="1">
    <citation type="submission" date="2018-05" db="EMBL/GenBank/DDBJ databases">
        <title>Draft genome of Mucuna pruriens seed.</title>
        <authorList>
            <person name="Nnadi N.E."/>
            <person name="Vos R."/>
            <person name="Hasami M.H."/>
            <person name="Devisetty U.K."/>
            <person name="Aguiy J.C."/>
        </authorList>
    </citation>
    <scope>NUCLEOTIDE SEQUENCE [LARGE SCALE GENOMIC DNA]</scope>
    <source>
        <strain evidence="1">JCA_2017</strain>
    </source>
</reference>
<gene>
    <name evidence="1" type="ORF">CR513_25569</name>
</gene>
<evidence type="ECO:0000313" key="2">
    <source>
        <dbReference type="Proteomes" id="UP000257109"/>
    </source>
</evidence>
<name>A0A371GP80_MUCPR</name>
<proteinExistence type="predicted"/>
<comment type="caution">
    <text evidence="1">The sequence shown here is derived from an EMBL/GenBank/DDBJ whole genome shotgun (WGS) entry which is preliminary data.</text>
</comment>
<organism evidence="1 2">
    <name type="scientific">Mucuna pruriens</name>
    <name type="common">Velvet bean</name>
    <name type="synonym">Dolichos pruriens</name>
    <dbReference type="NCBI Taxonomy" id="157652"/>
    <lineage>
        <taxon>Eukaryota</taxon>
        <taxon>Viridiplantae</taxon>
        <taxon>Streptophyta</taxon>
        <taxon>Embryophyta</taxon>
        <taxon>Tracheophyta</taxon>
        <taxon>Spermatophyta</taxon>
        <taxon>Magnoliopsida</taxon>
        <taxon>eudicotyledons</taxon>
        <taxon>Gunneridae</taxon>
        <taxon>Pentapetalae</taxon>
        <taxon>rosids</taxon>
        <taxon>fabids</taxon>
        <taxon>Fabales</taxon>
        <taxon>Fabaceae</taxon>
        <taxon>Papilionoideae</taxon>
        <taxon>50 kb inversion clade</taxon>
        <taxon>NPAAA clade</taxon>
        <taxon>indigoferoid/millettioid clade</taxon>
        <taxon>Phaseoleae</taxon>
        <taxon>Mucuna</taxon>
    </lineage>
</organism>
<protein>
    <submittedName>
        <fullName evidence="1">Uncharacterized protein</fullName>
    </submittedName>
</protein>
<evidence type="ECO:0000313" key="1">
    <source>
        <dbReference type="EMBL" id="RDX92316.1"/>
    </source>
</evidence>